<evidence type="ECO:0000256" key="2">
    <source>
        <dbReference type="ARBA" id="ARBA00009328"/>
    </source>
</evidence>
<dbReference type="PANTHER" id="PTHR14274">
    <property type="entry name" value="SMALL INTEGRAL MEMBRANE PROTEIN 8"/>
    <property type="match status" value="1"/>
</dbReference>
<dbReference type="InterPro" id="IPR026686">
    <property type="entry name" value="UPF0708"/>
</dbReference>
<protein>
    <recommendedName>
        <fullName evidence="3">Small integral membrane protein 8</fullName>
    </recommendedName>
</protein>
<evidence type="ECO:0000256" key="4">
    <source>
        <dbReference type="ARBA" id="ARBA00022692"/>
    </source>
</evidence>
<proteinExistence type="inferred from homology"/>
<evidence type="ECO:0000256" key="5">
    <source>
        <dbReference type="ARBA" id="ARBA00022989"/>
    </source>
</evidence>
<reference evidence="9" key="1">
    <citation type="submission" date="2025-08" db="UniProtKB">
        <authorList>
            <consortium name="RefSeq"/>
        </authorList>
    </citation>
    <scope>IDENTIFICATION</scope>
    <source>
        <tissue evidence="9">Whole Larva</tissue>
    </source>
</reference>
<sequence>MCLKKEAPQAQPGDGIRSLKSTMLFRTVNYELYVKPNLFIMGFGLVAFLGCTGYIAYMRSKFDGLGYYPAIKEDGHEEYLKKKSKWD</sequence>
<gene>
    <name evidence="9" type="primary">LOC108556405</name>
</gene>
<keyword evidence="8" id="KW-1185">Reference proteome</keyword>
<dbReference type="Proteomes" id="UP000695000">
    <property type="component" value="Unplaced"/>
</dbReference>
<evidence type="ECO:0000313" key="9">
    <source>
        <dbReference type="RefSeq" id="XP_017768008.1"/>
    </source>
</evidence>
<dbReference type="PANTHER" id="PTHR14274:SF1">
    <property type="entry name" value="SMALL INTEGRAL MEMBRANE PROTEIN 8"/>
    <property type="match status" value="1"/>
</dbReference>
<dbReference type="GeneID" id="108556405"/>
<comment type="subcellular location">
    <subcellularLocation>
        <location evidence="1">Membrane</location>
        <topology evidence="1">Single-pass membrane protein</topology>
    </subcellularLocation>
</comment>
<comment type="similarity">
    <text evidence="2">Belongs to the SMIM8 family.</text>
</comment>
<accession>A0ABM1M0A8</accession>
<evidence type="ECO:0000256" key="7">
    <source>
        <dbReference type="SAM" id="Phobius"/>
    </source>
</evidence>
<keyword evidence="6 7" id="KW-0472">Membrane</keyword>
<evidence type="ECO:0000256" key="1">
    <source>
        <dbReference type="ARBA" id="ARBA00004167"/>
    </source>
</evidence>
<keyword evidence="5 7" id="KW-1133">Transmembrane helix</keyword>
<evidence type="ECO:0000313" key="8">
    <source>
        <dbReference type="Proteomes" id="UP000695000"/>
    </source>
</evidence>
<dbReference type="Pfam" id="PF14937">
    <property type="entry name" value="DUF4500"/>
    <property type="match status" value="1"/>
</dbReference>
<feature type="transmembrane region" description="Helical" evidence="7">
    <location>
        <begin position="38"/>
        <end position="57"/>
    </location>
</feature>
<name>A0ABM1M0A8_NICVS</name>
<keyword evidence="4 7" id="KW-0812">Transmembrane</keyword>
<dbReference type="RefSeq" id="XP_017768008.1">
    <property type="nucleotide sequence ID" value="XM_017912519.1"/>
</dbReference>
<organism evidence="8 9">
    <name type="scientific">Nicrophorus vespilloides</name>
    <name type="common">Boreal carrion beetle</name>
    <dbReference type="NCBI Taxonomy" id="110193"/>
    <lineage>
        <taxon>Eukaryota</taxon>
        <taxon>Metazoa</taxon>
        <taxon>Ecdysozoa</taxon>
        <taxon>Arthropoda</taxon>
        <taxon>Hexapoda</taxon>
        <taxon>Insecta</taxon>
        <taxon>Pterygota</taxon>
        <taxon>Neoptera</taxon>
        <taxon>Endopterygota</taxon>
        <taxon>Coleoptera</taxon>
        <taxon>Polyphaga</taxon>
        <taxon>Staphyliniformia</taxon>
        <taxon>Silphidae</taxon>
        <taxon>Nicrophorinae</taxon>
        <taxon>Nicrophorus</taxon>
    </lineage>
</organism>
<evidence type="ECO:0000256" key="3">
    <source>
        <dbReference type="ARBA" id="ARBA00014451"/>
    </source>
</evidence>
<evidence type="ECO:0000256" key="6">
    <source>
        <dbReference type="ARBA" id="ARBA00023136"/>
    </source>
</evidence>